<evidence type="ECO:0000313" key="2">
    <source>
        <dbReference type="EMBL" id="RKH35798.1"/>
    </source>
</evidence>
<feature type="non-terminal residue" evidence="2">
    <location>
        <position position="56"/>
    </location>
</feature>
<dbReference type="InterPro" id="IPR006076">
    <property type="entry name" value="FAD-dep_OxRdtase"/>
</dbReference>
<dbReference type="OrthoDB" id="9803192at2"/>
<dbReference type="AlphaFoldDB" id="A0A3A8MU66"/>
<evidence type="ECO:0000313" key="3">
    <source>
        <dbReference type="Proteomes" id="UP000273405"/>
    </source>
</evidence>
<gene>
    <name evidence="2" type="ORF">D7X12_33675</name>
</gene>
<organism evidence="2 3">
    <name type="scientific">Corallococcus sicarius</name>
    <dbReference type="NCBI Taxonomy" id="2316726"/>
    <lineage>
        <taxon>Bacteria</taxon>
        <taxon>Pseudomonadati</taxon>
        <taxon>Myxococcota</taxon>
        <taxon>Myxococcia</taxon>
        <taxon>Myxococcales</taxon>
        <taxon>Cystobacterineae</taxon>
        <taxon>Myxococcaceae</taxon>
        <taxon>Corallococcus</taxon>
    </lineage>
</organism>
<dbReference type="Gene3D" id="3.50.50.60">
    <property type="entry name" value="FAD/NAD(P)-binding domain"/>
    <property type="match status" value="1"/>
</dbReference>
<dbReference type="RefSeq" id="WP_158620174.1">
    <property type="nucleotide sequence ID" value="NZ_RAWG01000315.1"/>
</dbReference>
<dbReference type="Pfam" id="PF01266">
    <property type="entry name" value="DAO"/>
    <property type="match status" value="1"/>
</dbReference>
<keyword evidence="3" id="KW-1185">Reference proteome</keyword>
<reference evidence="3" key="1">
    <citation type="submission" date="2018-09" db="EMBL/GenBank/DDBJ databases">
        <authorList>
            <person name="Livingstone P.G."/>
            <person name="Whitworth D.E."/>
        </authorList>
    </citation>
    <scope>NUCLEOTIDE SEQUENCE [LARGE SCALE GENOMIC DNA]</scope>
    <source>
        <strain evidence="3">CA040B</strain>
    </source>
</reference>
<accession>A0A3A8MU66</accession>
<feature type="domain" description="FAD dependent oxidoreductase" evidence="1">
    <location>
        <begin position="23"/>
        <end position="54"/>
    </location>
</feature>
<comment type="caution">
    <text evidence="2">The sequence shown here is derived from an EMBL/GenBank/DDBJ whole genome shotgun (WGS) entry which is preliminary data.</text>
</comment>
<sequence length="56" mass="5694">MPASHVPRVLDDLLPHRGGPLPRVAVIGAGVSGLTLARVLTGAGFSVRVVDKGRGP</sequence>
<proteinExistence type="predicted"/>
<dbReference type="EMBL" id="RAWG01000315">
    <property type="protein sequence ID" value="RKH35798.1"/>
    <property type="molecule type" value="Genomic_DNA"/>
</dbReference>
<evidence type="ECO:0000259" key="1">
    <source>
        <dbReference type="Pfam" id="PF01266"/>
    </source>
</evidence>
<dbReference type="Proteomes" id="UP000273405">
    <property type="component" value="Unassembled WGS sequence"/>
</dbReference>
<protein>
    <submittedName>
        <fullName evidence="2">FAD-dependent oxidoreductase</fullName>
    </submittedName>
</protein>
<dbReference type="SUPFAM" id="SSF51905">
    <property type="entry name" value="FAD/NAD(P)-binding domain"/>
    <property type="match status" value="1"/>
</dbReference>
<name>A0A3A8MU66_9BACT</name>
<dbReference type="InterPro" id="IPR036188">
    <property type="entry name" value="FAD/NAD-bd_sf"/>
</dbReference>